<organism evidence="1 2">
    <name type="scientific">Solanum bulbocastanum</name>
    <name type="common">Wild potato</name>
    <dbReference type="NCBI Taxonomy" id="147425"/>
    <lineage>
        <taxon>Eukaryota</taxon>
        <taxon>Viridiplantae</taxon>
        <taxon>Streptophyta</taxon>
        <taxon>Embryophyta</taxon>
        <taxon>Tracheophyta</taxon>
        <taxon>Spermatophyta</taxon>
        <taxon>Magnoliopsida</taxon>
        <taxon>eudicotyledons</taxon>
        <taxon>Gunneridae</taxon>
        <taxon>Pentapetalae</taxon>
        <taxon>asterids</taxon>
        <taxon>lamiids</taxon>
        <taxon>Solanales</taxon>
        <taxon>Solanaceae</taxon>
        <taxon>Solanoideae</taxon>
        <taxon>Solaneae</taxon>
        <taxon>Solanum</taxon>
    </lineage>
</organism>
<proteinExistence type="predicted"/>
<keyword evidence="2" id="KW-1185">Reference proteome</keyword>
<dbReference type="Proteomes" id="UP001371456">
    <property type="component" value="Unassembled WGS sequence"/>
</dbReference>
<evidence type="ECO:0000313" key="1">
    <source>
        <dbReference type="EMBL" id="KAK6778111.1"/>
    </source>
</evidence>
<gene>
    <name evidence="1" type="ORF">RDI58_024829</name>
</gene>
<sequence length="112" mass="13227">MEEEIAILVQHHGKCDIEHNFNNFIVDGVTLKVDSNLDIILDEITKILGVYASTNTIEIKYFVKQNYTPMKIYNDRSLRWYLDLKRKSSFTDFPLCMTLTGFVKFESYQFKM</sequence>
<accession>A0AAN8T3Z0</accession>
<dbReference type="EMBL" id="JBANQN010000010">
    <property type="protein sequence ID" value="KAK6778111.1"/>
    <property type="molecule type" value="Genomic_DNA"/>
</dbReference>
<dbReference type="AlphaFoldDB" id="A0AAN8T3Z0"/>
<reference evidence="1 2" key="1">
    <citation type="submission" date="2024-02" db="EMBL/GenBank/DDBJ databases">
        <title>de novo genome assembly of Solanum bulbocastanum strain 11H21.</title>
        <authorList>
            <person name="Hosaka A.J."/>
        </authorList>
    </citation>
    <scope>NUCLEOTIDE SEQUENCE [LARGE SCALE GENOMIC DNA]</scope>
    <source>
        <tissue evidence="1">Young leaves</tissue>
    </source>
</reference>
<comment type="caution">
    <text evidence="1">The sequence shown here is derived from an EMBL/GenBank/DDBJ whole genome shotgun (WGS) entry which is preliminary data.</text>
</comment>
<name>A0AAN8T3Z0_SOLBU</name>
<evidence type="ECO:0000313" key="2">
    <source>
        <dbReference type="Proteomes" id="UP001371456"/>
    </source>
</evidence>
<protein>
    <submittedName>
        <fullName evidence="1">Uncharacterized protein</fullName>
    </submittedName>
</protein>